<sequence>MNNYILKEINTLHTIPNYKFTGYYWVSDQDKPVMLFDEVFPKDKFEKGINPFCIEALLYSETEQVSIHIQHTGHYLIHAYDLKQLAGLEVVEKTYLPHKLENVEKVKFKQVWEEVPLHVSGDESMPTLKPSALIFSGFNY</sequence>
<dbReference type="STRING" id="279824.SAMN03080617_01513"/>
<keyword evidence="2" id="KW-1185">Reference proteome</keyword>
<dbReference type="InterPro" id="IPR030955">
    <property type="entry name" value="CHP04423"/>
</dbReference>
<dbReference type="EMBL" id="FMXE01000008">
    <property type="protein sequence ID" value="SDA64348.1"/>
    <property type="molecule type" value="Genomic_DNA"/>
</dbReference>
<reference evidence="2" key="1">
    <citation type="submission" date="2016-10" db="EMBL/GenBank/DDBJ databases">
        <authorList>
            <person name="Varghese N."/>
            <person name="Submissions S."/>
        </authorList>
    </citation>
    <scope>NUCLEOTIDE SEQUENCE [LARGE SCALE GENOMIC DNA]</scope>
    <source>
        <strain evidence="2">DSM 22703</strain>
    </source>
</reference>
<dbReference type="Proteomes" id="UP000198756">
    <property type="component" value="Unassembled WGS sequence"/>
</dbReference>
<protein>
    <submittedName>
        <fullName evidence="1">CRISPR type III-associated protein, TIGR04423 family</fullName>
    </submittedName>
</protein>
<evidence type="ECO:0000313" key="2">
    <source>
        <dbReference type="Proteomes" id="UP000198756"/>
    </source>
</evidence>
<gene>
    <name evidence="1" type="ORF">SAMN03080617_01513</name>
</gene>
<dbReference type="NCBIfam" id="TIGR04423">
    <property type="entry name" value="casT3_TIGR04423"/>
    <property type="match status" value="1"/>
</dbReference>
<accession>A0A1G5X1P7</accession>
<evidence type="ECO:0000313" key="1">
    <source>
        <dbReference type="EMBL" id="SDA64348.1"/>
    </source>
</evidence>
<dbReference type="AlphaFoldDB" id="A0A1G5X1P7"/>
<proteinExistence type="predicted"/>
<dbReference type="RefSeq" id="WP_092729331.1">
    <property type="nucleotide sequence ID" value="NZ_FMXE01000008.1"/>
</dbReference>
<name>A0A1G5X1P7_9BACT</name>
<organism evidence="1 2">
    <name type="scientific">Algoriphagus alkaliphilus</name>
    <dbReference type="NCBI Taxonomy" id="279824"/>
    <lineage>
        <taxon>Bacteria</taxon>
        <taxon>Pseudomonadati</taxon>
        <taxon>Bacteroidota</taxon>
        <taxon>Cytophagia</taxon>
        <taxon>Cytophagales</taxon>
        <taxon>Cyclobacteriaceae</taxon>
        <taxon>Algoriphagus</taxon>
    </lineage>
</organism>
<dbReference type="OrthoDB" id="1016205at2"/>